<comment type="subcellular location">
    <subcellularLocation>
        <location evidence="1 8">Cell membrane</location>
        <topology evidence="1 8">Multi-pass membrane protein</topology>
    </subcellularLocation>
</comment>
<keyword evidence="2 8" id="KW-1003">Cell membrane</keyword>
<comment type="similarity">
    <text evidence="8 9">Belongs to the MurJ/MviN family.</text>
</comment>
<evidence type="ECO:0000256" key="2">
    <source>
        <dbReference type="ARBA" id="ARBA00022475"/>
    </source>
</evidence>
<gene>
    <name evidence="8" type="primary">murJ</name>
    <name evidence="10" type="ORF">Ctaglu_29900</name>
</gene>
<feature type="transmembrane region" description="Helical" evidence="8">
    <location>
        <begin position="228"/>
        <end position="248"/>
    </location>
</feature>
<dbReference type="Pfam" id="PF03023">
    <property type="entry name" value="MurJ"/>
    <property type="match status" value="1"/>
</dbReference>
<feature type="transmembrane region" description="Helical" evidence="8">
    <location>
        <begin position="12"/>
        <end position="31"/>
    </location>
</feature>
<dbReference type="InterPro" id="IPR051050">
    <property type="entry name" value="Lipid_II_flippase_MurJ/MviN"/>
</dbReference>
<dbReference type="EMBL" id="BHYK01000017">
    <property type="protein sequence ID" value="GCD11367.1"/>
    <property type="molecule type" value="Genomic_DNA"/>
</dbReference>
<dbReference type="CDD" id="cd13123">
    <property type="entry name" value="MATE_MurJ_like"/>
    <property type="match status" value="1"/>
</dbReference>
<dbReference type="OrthoDB" id="9804143at2"/>
<evidence type="ECO:0000256" key="8">
    <source>
        <dbReference type="HAMAP-Rule" id="MF_02078"/>
    </source>
</evidence>
<keyword evidence="8 9" id="KW-0813">Transport</keyword>
<feature type="transmembrane region" description="Helical" evidence="8">
    <location>
        <begin position="91"/>
        <end position="111"/>
    </location>
</feature>
<reference evidence="10 11" key="1">
    <citation type="submission" date="2018-11" db="EMBL/GenBank/DDBJ databases">
        <title>Genome sequencing and assembly of Clostridium tagluense strain A121.</title>
        <authorList>
            <person name="Murakami T."/>
            <person name="Segawa T."/>
            <person name="Shcherbakova V.A."/>
            <person name="Mori H."/>
            <person name="Yoshimura Y."/>
        </authorList>
    </citation>
    <scope>NUCLEOTIDE SEQUENCE [LARGE SCALE GENOMIC DNA]</scope>
    <source>
        <strain evidence="10 11">A121</strain>
    </source>
</reference>
<evidence type="ECO:0000256" key="3">
    <source>
        <dbReference type="ARBA" id="ARBA00022692"/>
    </source>
</evidence>
<dbReference type="Proteomes" id="UP000287872">
    <property type="component" value="Unassembled WGS sequence"/>
</dbReference>
<keyword evidence="6 8" id="KW-1133">Transmembrane helix</keyword>
<keyword evidence="3 8" id="KW-0812">Transmembrane</keyword>
<keyword evidence="11" id="KW-1185">Reference proteome</keyword>
<comment type="function">
    <text evidence="8 9">Involved in peptidoglycan biosynthesis. Transports lipid-linked peptidoglycan precursors from the inner to the outer leaflet of the cytoplasmic membrane.</text>
</comment>
<keyword evidence="7 8" id="KW-0472">Membrane</keyword>
<evidence type="ECO:0000313" key="11">
    <source>
        <dbReference type="Proteomes" id="UP000287872"/>
    </source>
</evidence>
<feature type="transmembrane region" description="Helical" evidence="8">
    <location>
        <begin position="346"/>
        <end position="363"/>
    </location>
</feature>
<keyword evidence="8 9" id="KW-0961">Cell wall biogenesis/degradation</keyword>
<feature type="transmembrane region" description="Helical" evidence="8">
    <location>
        <begin position="384"/>
        <end position="403"/>
    </location>
</feature>
<keyword evidence="4 8" id="KW-0133">Cell shape</keyword>
<evidence type="ECO:0000256" key="6">
    <source>
        <dbReference type="ARBA" id="ARBA00022989"/>
    </source>
</evidence>
<evidence type="ECO:0000256" key="5">
    <source>
        <dbReference type="ARBA" id="ARBA00022984"/>
    </source>
</evidence>
<dbReference type="GO" id="GO:0009252">
    <property type="term" value="P:peptidoglycan biosynthetic process"/>
    <property type="evidence" value="ECO:0007669"/>
    <property type="project" value="UniProtKB-UniRule"/>
</dbReference>
<keyword evidence="5 8" id="KW-0573">Peptidoglycan synthesis</keyword>
<evidence type="ECO:0000313" key="10">
    <source>
        <dbReference type="EMBL" id="GCD11367.1"/>
    </source>
</evidence>
<feature type="transmembrane region" description="Helical" evidence="8">
    <location>
        <begin position="131"/>
        <end position="152"/>
    </location>
</feature>
<feature type="transmembrane region" description="Helical" evidence="8">
    <location>
        <begin position="306"/>
        <end position="326"/>
    </location>
</feature>
<dbReference type="RefSeq" id="WP_125003128.1">
    <property type="nucleotide sequence ID" value="NZ_BHYK01000017.1"/>
</dbReference>
<dbReference type="NCBIfam" id="TIGR01695">
    <property type="entry name" value="murJ_mviN"/>
    <property type="match status" value="1"/>
</dbReference>
<dbReference type="GO" id="GO:0008360">
    <property type="term" value="P:regulation of cell shape"/>
    <property type="evidence" value="ECO:0007669"/>
    <property type="project" value="UniProtKB-UniRule"/>
</dbReference>
<feature type="transmembrane region" description="Helical" evidence="8">
    <location>
        <begin position="159"/>
        <end position="179"/>
    </location>
</feature>
<dbReference type="HAMAP" id="MF_02078">
    <property type="entry name" value="MurJ_MviN"/>
    <property type="match status" value="1"/>
</dbReference>
<feature type="transmembrane region" description="Helical" evidence="8">
    <location>
        <begin position="272"/>
        <end position="294"/>
    </location>
</feature>
<protein>
    <recommendedName>
        <fullName evidence="8">Probable lipid II flippase MurJ</fullName>
    </recommendedName>
</protein>
<evidence type="ECO:0000256" key="4">
    <source>
        <dbReference type="ARBA" id="ARBA00022960"/>
    </source>
</evidence>
<dbReference type="PRINTS" id="PR01806">
    <property type="entry name" value="VIRFACTRMVIN"/>
</dbReference>
<dbReference type="PANTHER" id="PTHR47019:SF1">
    <property type="entry name" value="LIPID II FLIPPASE MURJ"/>
    <property type="match status" value="1"/>
</dbReference>
<dbReference type="GO" id="GO:0015648">
    <property type="term" value="F:lipid-linked peptidoglycan transporter activity"/>
    <property type="evidence" value="ECO:0007669"/>
    <property type="project" value="UniProtKB-UniRule"/>
</dbReference>
<dbReference type="PIRSF" id="PIRSF002869">
    <property type="entry name" value="MviN"/>
    <property type="match status" value="1"/>
</dbReference>
<feature type="transmembrane region" description="Helical" evidence="8">
    <location>
        <begin position="473"/>
        <end position="494"/>
    </location>
</feature>
<comment type="caution">
    <text evidence="10">The sequence shown here is derived from an EMBL/GenBank/DDBJ whole genome shotgun (WGS) entry which is preliminary data.</text>
</comment>
<feature type="transmembrane region" description="Helical" evidence="8">
    <location>
        <begin position="409"/>
        <end position="426"/>
    </location>
</feature>
<sequence>MKENKVLKSSMIVMLFVIIGKILAIVRDSLMFSKFGTTYATDIYVWCFGVVFLFTSLGYGLSTTLIPILTEYIETKDLKERNSFVNNVTNVSMILTVIITGIGILCSYYIVYFFANNLSKDPIIFKQTVKILRIMFLSVLFLTLQGIVAGALQAHKEFSIPAAMAGSASLIYIIYLSLFVDRFGLTGFAITTVLAFFVQFVINVPKFKKLGYRYKIEVDLKNKDLQKLFLLMIPIIISTATMQFNLFINRSFAMSLYEGATSILEAANKVTLLTYEVFAVAVSMIVYPILSTFIVQNNYDEYKKSLVKSINIINLVMIPAALAIVILREPLISVLFLRGKFTISDVKLVSTALIFYSPTMIAYGVRDILNRAFYSAKDTKTPMIYSVVGVVINIILSAILYRYMSVPGLTLSSSISSVVITLMLLIQMNKKFKGIDFNSMIKTVWKISIASIIMGVVVYFIKKIFIMHLAPTFIVNAMILLLCSILGMIFYFYLTNLLKIKESMYLLDVFKQKIAKK</sequence>
<proteinExistence type="inferred from homology"/>
<feature type="transmembrane region" description="Helical" evidence="8">
    <location>
        <begin position="43"/>
        <end position="70"/>
    </location>
</feature>
<accession>A0A401UPC1</accession>
<evidence type="ECO:0000256" key="7">
    <source>
        <dbReference type="ARBA" id="ARBA00023136"/>
    </source>
</evidence>
<dbReference type="GO" id="GO:0005886">
    <property type="term" value="C:plasma membrane"/>
    <property type="evidence" value="ECO:0007669"/>
    <property type="project" value="UniProtKB-SubCell"/>
</dbReference>
<dbReference type="AlphaFoldDB" id="A0A401UPC1"/>
<comment type="pathway">
    <text evidence="8">Cell wall biogenesis; peptidoglycan biosynthesis.</text>
</comment>
<dbReference type="UniPathway" id="UPA00219"/>
<dbReference type="GO" id="GO:0071555">
    <property type="term" value="P:cell wall organization"/>
    <property type="evidence" value="ECO:0007669"/>
    <property type="project" value="UniProtKB-UniRule"/>
</dbReference>
<evidence type="ECO:0000256" key="1">
    <source>
        <dbReference type="ARBA" id="ARBA00004651"/>
    </source>
</evidence>
<organism evidence="10 11">
    <name type="scientific">Clostridium tagluense</name>
    <dbReference type="NCBI Taxonomy" id="360422"/>
    <lineage>
        <taxon>Bacteria</taxon>
        <taxon>Bacillati</taxon>
        <taxon>Bacillota</taxon>
        <taxon>Clostridia</taxon>
        <taxon>Eubacteriales</taxon>
        <taxon>Clostridiaceae</taxon>
        <taxon>Clostridium</taxon>
    </lineage>
</organism>
<feature type="transmembrane region" description="Helical" evidence="8">
    <location>
        <begin position="185"/>
        <end position="207"/>
    </location>
</feature>
<evidence type="ECO:0000256" key="9">
    <source>
        <dbReference type="PIRNR" id="PIRNR002869"/>
    </source>
</evidence>
<dbReference type="PANTHER" id="PTHR47019">
    <property type="entry name" value="LIPID II FLIPPASE MURJ"/>
    <property type="match status" value="1"/>
</dbReference>
<feature type="transmembrane region" description="Helical" evidence="8">
    <location>
        <begin position="447"/>
        <end position="467"/>
    </location>
</feature>
<dbReference type="GO" id="GO:0034204">
    <property type="term" value="P:lipid translocation"/>
    <property type="evidence" value="ECO:0007669"/>
    <property type="project" value="TreeGrafter"/>
</dbReference>
<name>A0A401UPC1_9CLOT</name>
<dbReference type="InterPro" id="IPR004268">
    <property type="entry name" value="MurJ"/>
</dbReference>